<dbReference type="PANTHER" id="PTHR43441:SF10">
    <property type="entry name" value="ACETYLTRANSFERASE"/>
    <property type="match status" value="1"/>
</dbReference>
<dbReference type="PROSITE" id="PS51186">
    <property type="entry name" value="GNAT"/>
    <property type="match status" value="1"/>
</dbReference>
<dbReference type="Proteomes" id="UP000321805">
    <property type="component" value="Chromosome"/>
</dbReference>
<dbReference type="Gene3D" id="3.40.630.30">
    <property type="match status" value="1"/>
</dbReference>
<accession>A0A5B8U2L3</accession>
<dbReference type="GO" id="GO:0005737">
    <property type="term" value="C:cytoplasm"/>
    <property type="evidence" value="ECO:0007669"/>
    <property type="project" value="TreeGrafter"/>
</dbReference>
<sequence>MLAEPIALPGGAVLRRLTTADAEAFAAHVEADLEHLGAYLPWPARTADAAGAADWLRPYEHAEDGRVVAAGAWLEGRLAGGGVLFHHDAAQANMELGIWMTTGAEGRGVAAAVCRALLRLARDELGARRLEWRSATANVRSRRLAQRLGFTHEGTLRSSYVLRGERLDVDVLSLVGTEIDAAAGVTAPTGPARA</sequence>
<gene>
    <name evidence="2" type="ORF">FSW04_06385</name>
</gene>
<protein>
    <submittedName>
        <fullName evidence="2">GNAT family N-acetyltransferase</fullName>
    </submittedName>
</protein>
<organism evidence="2 3">
    <name type="scientific">Baekduia soli</name>
    <dbReference type="NCBI Taxonomy" id="496014"/>
    <lineage>
        <taxon>Bacteria</taxon>
        <taxon>Bacillati</taxon>
        <taxon>Actinomycetota</taxon>
        <taxon>Thermoleophilia</taxon>
        <taxon>Solirubrobacterales</taxon>
        <taxon>Baekduiaceae</taxon>
        <taxon>Baekduia</taxon>
    </lineage>
</organism>
<dbReference type="GO" id="GO:1990189">
    <property type="term" value="F:protein N-terminal-serine acetyltransferase activity"/>
    <property type="evidence" value="ECO:0007669"/>
    <property type="project" value="TreeGrafter"/>
</dbReference>
<dbReference type="InterPro" id="IPR000182">
    <property type="entry name" value="GNAT_dom"/>
</dbReference>
<proteinExistence type="predicted"/>
<dbReference type="EMBL" id="CP042430">
    <property type="protein sequence ID" value="QEC47254.1"/>
    <property type="molecule type" value="Genomic_DNA"/>
</dbReference>
<name>A0A5B8U2L3_9ACTN</name>
<feature type="domain" description="N-acetyltransferase" evidence="1">
    <location>
        <begin position="12"/>
        <end position="168"/>
    </location>
</feature>
<dbReference type="InterPro" id="IPR051908">
    <property type="entry name" value="Ribosomal_N-acetyltransferase"/>
</dbReference>
<dbReference type="Pfam" id="PF13302">
    <property type="entry name" value="Acetyltransf_3"/>
    <property type="match status" value="1"/>
</dbReference>
<evidence type="ECO:0000313" key="2">
    <source>
        <dbReference type="EMBL" id="QEC47254.1"/>
    </source>
</evidence>
<dbReference type="PANTHER" id="PTHR43441">
    <property type="entry name" value="RIBOSOMAL-PROTEIN-SERINE ACETYLTRANSFERASE"/>
    <property type="match status" value="1"/>
</dbReference>
<dbReference type="OrthoDB" id="5191051at2"/>
<dbReference type="InterPro" id="IPR016181">
    <property type="entry name" value="Acyl_CoA_acyltransferase"/>
</dbReference>
<keyword evidence="2" id="KW-0808">Transferase</keyword>
<evidence type="ECO:0000259" key="1">
    <source>
        <dbReference type="PROSITE" id="PS51186"/>
    </source>
</evidence>
<keyword evidence="3" id="KW-1185">Reference proteome</keyword>
<dbReference type="GO" id="GO:0008999">
    <property type="term" value="F:protein-N-terminal-alanine acetyltransferase activity"/>
    <property type="evidence" value="ECO:0007669"/>
    <property type="project" value="TreeGrafter"/>
</dbReference>
<dbReference type="SUPFAM" id="SSF55729">
    <property type="entry name" value="Acyl-CoA N-acyltransferases (Nat)"/>
    <property type="match status" value="1"/>
</dbReference>
<dbReference type="KEGG" id="bsol:FSW04_06385"/>
<dbReference type="AlphaFoldDB" id="A0A5B8U2L3"/>
<evidence type="ECO:0000313" key="3">
    <source>
        <dbReference type="Proteomes" id="UP000321805"/>
    </source>
</evidence>
<reference evidence="2 3" key="1">
    <citation type="journal article" date="2018" name="J. Microbiol.">
        <title>Baekduia soli gen. nov., sp. nov., a novel bacterium isolated from the soil of Baekdu Mountain and proposal of a novel family name, Baekduiaceae fam. nov.</title>
        <authorList>
            <person name="An D.S."/>
            <person name="Siddiqi M.Z."/>
            <person name="Kim K.H."/>
            <person name="Yu H.S."/>
            <person name="Im W.T."/>
        </authorList>
    </citation>
    <scope>NUCLEOTIDE SEQUENCE [LARGE SCALE GENOMIC DNA]</scope>
    <source>
        <strain evidence="2 3">BR7-21</strain>
    </source>
</reference>